<sequence>MPLKRLVSFIRDFLFRAPLFVCLSLWMGITLSWCLLYPQVNNAILAELADRVTYMTDPVIDELLYDKTSNKVVRPSSHDFVEKLIKSLNVKFSEQYLISSMYVQVLDENKQVLYFNLPQSNSLPVIKPVWKDFEIIEVADINYFVYILKLADGGVFKIGSNANDAIEFVEYIQTVIRYIVIVSFIVALLLGIFLQYRQARKVNHILQYCDLAKEAPHIQLHVAAASGEFEQVYQRINELLRSANAKINDLQDFSAKIAHDMRSPLTRLRGQLEFLLNQTTIEHKDIELLLSEIERLEKNFSSLMTISQLESKSFEHRDIKFDFRQLMVDLKEMYQPVCEDHKIKCEWQLCDESVWQTGNPNLWLQALSNIIDNALKFTPTHGKVTLSLVHDNAPIVRITDTGSGIPEHERENVFKRFYRMDKHYRVQGSGLGLSMVKAICKYHNAHVSLEGNHGLTVKIKLDAHTDDKA</sequence>
<dbReference type="EC" id="2.7.13.3" evidence="3"/>
<dbReference type="AlphaFoldDB" id="A0A4P9VP22"/>
<dbReference type="Gene3D" id="1.10.287.130">
    <property type="match status" value="1"/>
</dbReference>
<dbReference type="InterPro" id="IPR050428">
    <property type="entry name" value="TCS_sensor_his_kinase"/>
</dbReference>
<evidence type="ECO:0000256" key="2">
    <source>
        <dbReference type="ARBA" id="ARBA00004370"/>
    </source>
</evidence>
<gene>
    <name evidence="12" type="ORF">B9G39_18010</name>
</gene>
<keyword evidence="13" id="KW-1185">Reference proteome</keyword>
<dbReference type="SUPFAM" id="SSF47384">
    <property type="entry name" value="Homodimeric domain of signal transducing histidine kinase"/>
    <property type="match status" value="1"/>
</dbReference>
<organism evidence="12 13">
    <name type="scientific">Zooshikella ganghwensis</name>
    <dbReference type="NCBI Taxonomy" id="202772"/>
    <lineage>
        <taxon>Bacteria</taxon>
        <taxon>Pseudomonadati</taxon>
        <taxon>Pseudomonadota</taxon>
        <taxon>Gammaproteobacteria</taxon>
        <taxon>Oceanospirillales</taxon>
        <taxon>Zooshikellaceae</taxon>
        <taxon>Zooshikella</taxon>
    </lineage>
</organism>
<dbReference type="PROSITE" id="PS50109">
    <property type="entry name" value="HIS_KIN"/>
    <property type="match status" value="1"/>
</dbReference>
<dbReference type="PANTHER" id="PTHR45436:SF8">
    <property type="entry name" value="HISTIDINE KINASE"/>
    <property type="match status" value="1"/>
</dbReference>
<evidence type="ECO:0000256" key="4">
    <source>
        <dbReference type="ARBA" id="ARBA00022553"/>
    </source>
</evidence>
<dbReference type="PANTHER" id="PTHR45436">
    <property type="entry name" value="SENSOR HISTIDINE KINASE YKOH"/>
    <property type="match status" value="1"/>
</dbReference>
<feature type="transmembrane region" description="Helical" evidence="10">
    <location>
        <begin position="175"/>
        <end position="194"/>
    </location>
</feature>
<evidence type="ECO:0000256" key="8">
    <source>
        <dbReference type="ARBA" id="ARBA00022989"/>
    </source>
</evidence>
<evidence type="ECO:0000313" key="13">
    <source>
        <dbReference type="Proteomes" id="UP000257039"/>
    </source>
</evidence>
<evidence type="ECO:0000256" key="10">
    <source>
        <dbReference type="SAM" id="Phobius"/>
    </source>
</evidence>
<evidence type="ECO:0000256" key="6">
    <source>
        <dbReference type="ARBA" id="ARBA00022692"/>
    </source>
</evidence>
<dbReference type="InterPro" id="IPR005467">
    <property type="entry name" value="His_kinase_dom"/>
</dbReference>
<dbReference type="GO" id="GO:0000155">
    <property type="term" value="F:phosphorelay sensor kinase activity"/>
    <property type="evidence" value="ECO:0007669"/>
    <property type="project" value="InterPro"/>
</dbReference>
<evidence type="ECO:0000256" key="5">
    <source>
        <dbReference type="ARBA" id="ARBA00022679"/>
    </source>
</evidence>
<dbReference type="RefSeq" id="WP_094788186.1">
    <property type="nucleotide sequence ID" value="NZ_NDXW01000001.1"/>
</dbReference>
<dbReference type="InterPro" id="IPR004358">
    <property type="entry name" value="Sig_transdc_His_kin-like_C"/>
</dbReference>
<dbReference type="InterPro" id="IPR036890">
    <property type="entry name" value="HATPase_C_sf"/>
</dbReference>
<dbReference type="CDD" id="cd00075">
    <property type="entry name" value="HATPase"/>
    <property type="match status" value="1"/>
</dbReference>
<proteinExistence type="predicted"/>
<keyword evidence="9 10" id="KW-0472">Membrane</keyword>
<keyword evidence="6 10" id="KW-0812">Transmembrane</keyword>
<comment type="subcellular location">
    <subcellularLocation>
        <location evidence="2">Membrane</location>
    </subcellularLocation>
</comment>
<protein>
    <recommendedName>
        <fullName evidence="3">histidine kinase</fullName>
        <ecNumber evidence="3">2.7.13.3</ecNumber>
    </recommendedName>
</protein>
<keyword evidence="4" id="KW-0597">Phosphoprotein</keyword>
<evidence type="ECO:0000256" key="3">
    <source>
        <dbReference type="ARBA" id="ARBA00012438"/>
    </source>
</evidence>
<accession>A0A4P9VP22</accession>
<dbReference type="EMBL" id="NDXW01000001">
    <property type="protein sequence ID" value="RDH45183.1"/>
    <property type="molecule type" value="Genomic_DNA"/>
</dbReference>
<dbReference type="Pfam" id="PF00512">
    <property type="entry name" value="HisKA"/>
    <property type="match status" value="1"/>
</dbReference>
<name>A0A4P9VP22_9GAMM</name>
<keyword evidence="8 10" id="KW-1133">Transmembrane helix</keyword>
<evidence type="ECO:0000313" key="12">
    <source>
        <dbReference type="EMBL" id="RDH45183.1"/>
    </source>
</evidence>
<dbReference type="GO" id="GO:0005886">
    <property type="term" value="C:plasma membrane"/>
    <property type="evidence" value="ECO:0007669"/>
    <property type="project" value="TreeGrafter"/>
</dbReference>
<keyword evidence="7 12" id="KW-0418">Kinase</keyword>
<dbReference type="SUPFAM" id="SSF55874">
    <property type="entry name" value="ATPase domain of HSP90 chaperone/DNA topoisomerase II/histidine kinase"/>
    <property type="match status" value="1"/>
</dbReference>
<evidence type="ECO:0000259" key="11">
    <source>
        <dbReference type="PROSITE" id="PS50109"/>
    </source>
</evidence>
<evidence type="ECO:0000256" key="9">
    <source>
        <dbReference type="ARBA" id="ARBA00023136"/>
    </source>
</evidence>
<keyword evidence="5" id="KW-0808">Transferase</keyword>
<evidence type="ECO:0000256" key="7">
    <source>
        <dbReference type="ARBA" id="ARBA00022777"/>
    </source>
</evidence>
<dbReference type="InterPro" id="IPR003594">
    <property type="entry name" value="HATPase_dom"/>
</dbReference>
<dbReference type="PRINTS" id="PR00344">
    <property type="entry name" value="BCTRLSENSOR"/>
</dbReference>
<comment type="catalytic activity">
    <reaction evidence="1">
        <text>ATP + protein L-histidine = ADP + protein N-phospho-L-histidine.</text>
        <dbReference type="EC" id="2.7.13.3"/>
    </reaction>
</comment>
<dbReference type="InterPro" id="IPR003661">
    <property type="entry name" value="HisK_dim/P_dom"/>
</dbReference>
<comment type="caution">
    <text evidence="12">The sequence shown here is derived from an EMBL/GenBank/DDBJ whole genome shotgun (WGS) entry which is preliminary data.</text>
</comment>
<dbReference type="SMART" id="SM00387">
    <property type="entry name" value="HATPase_c"/>
    <property type="match status" value="1"/>
</dbReference>
<dbReference type="Pfam" id="PF02518">
    <property type="entry name" value="HATPase_c"/>
    <property type="match status" value="1"/>
</dbReference>
<dbReference type="InterPro" id="IPR036097">
    <property type="entry name" value="HisK_dim/P_sf"/>
</dbReference>
<feature type="domain" description="Histidine kinase" evidence="11">
    <location>
        <begin position="256"/>
        <end position="465"/>
    </location>
</feature>
<feature type="transmembrane region" description="Helical" evidence="10">
    <location>
        <begin position="13"/>
        <end position="33"/>
    </location>
</feature>
<evidence type="ECO:0000256" key="1">
    <source>
        <dbReference type="ARBA" id="ARBA00000085"/>
    </source>
</evidence>
<dbReference type="SMART" id="SM00388">
    <property type="entry name" value="HisKA"/>
    <property type="match status" value="1"/>
</dbReference>
<reference evidence="12 13" key="1">
    <citation type="submission" date="2017-04" db="EMBL/GenBank/DDBJ databases">
        <title>Draft genome sequence of Zooshikella ganghwensis VG4 isolated from Red Sea sediments.</title>
        <authorList>
            <person name="Rehman Z."/>
            <person name="Alam I."/>
            <person name="Kamau A."/>
            <person name="Bajic V."/>
            <person name="Leiknes T."/>
        </authorList>
    </citation>
    <scope>NUCLEOTIDE SEQUENCE [LARGE SCALE GENOMIC DNA]</scope>
    <source>
        <strain evidence="12 13">VG4</strain>
    </source>
</reference>
<dbReference type="Gene3D" id="3.30.565.10">
    <property type="entry name" value="Histidine kinase-like ATPase, C-terminal domain"/>
    <property type="match status" value="1"/>
</dbReference>
<dbReference type="Proteomes" id="UP000257039">
    <property type="component" value="Unassembled WGS sequence"/>
</dbReference>
<dbReference type="CDD" id="cd00082">
    <property type="entry name" value="HisKA"/>
    <property type="match status" value="1"/>
</dbReference>